<evidence type="ECO:0000256" key="6">
    <source>
        <dbReference type="SAM" id="Phobius"/>
    </source>
</evidence>
<evidence type="ECO:0000256" key="1">
    <source>
        <dbReference type="ARBA" id="ARBA00004651"/>
    </source>
</evidence>
<feature type="transmembrane region" description="Helical" evidence="6">
    <location>
        <begin position="160"/>
        <end position="180"/>
    </location>
</feature>
<dbReference type="Gene3D" id="1.20.1250.20">
    <property type="entry name" value="MFS general substrate transporter like domains"/>
    <property type="match status" value="1"/>
</dbReference>
<evidence type="ECO:0000256" key="2">
    <source>
        <dbReference type="ARBA" id="ARBA00022475"/>
    </source>
</evidence>
<evidence type="ECO:0000256" key="3">
    <source>
        <dbReference type="ARBA" id="ARBA00022692"/>
    </source>
</evidence>
<dbReference type="SUPFAM" id="SSF103473">
    <property type="entry name" value="MFS general substrate transporter"/>
    <property type="match status" value="1"/>
</dbReference>
<comment type="subcellular location">
    <subcellularLocation>
        <location evidence="1">Cell membrane</location>
        <topology evidence="1">Multi-pass membrane protein</topology>
    </subcellularLocation>
</comment>
<feature type="transmembrane region" description="Helical" evidence="6">
    <location>
        <begin position="257"/>
        <end position="277"/>
    </location>
</feature>
<feature type="transmembrane region" description="Helical" evidence="6">
    <location>
        <begin position="283"/>
        <end position="304"/>
    </location>
</feature>
<dbReference type="PANTHER" id="PTHR23513">
    <property type="entry name" value="INTEGRAL MEMBRANE EFFLUX PROTEIN-RELATED"/>
    <property type="match status" value="1"/>
</dbReference>
<evidence type="ECO:0000256" key="5">
    <source>
        <dbReference type="ARBA" id="ARBA00023136"/>
    </source>
</evidence>
<evidence type="ECO:0008006" key="8">
    <source>
        <dbReference type="Google" id="ProtNLM"/>
    </source>
</evidence>
<dbReference type="CDD" id="cd06173">
    <property type="entry name" value="MFS_MefA_like"/>
    <property type="match status" value="1"/>
</dbReference>
<keyword evidence="4 6" id="KW-1133">Transmembrane helix</keyword>
<dbReference type="AlphaFoldDB" id="A0A0F9MXV0"/>
<name>A0A0F9MXV0_9ZZZZ</name>
<evidence type="ECO:0000313" key="7">
    <source>
        <dbReference type="EMBL" id="KKM74087.1"/>
    </source>
</evidence>
<feature type="transmembrane region" description="Helical" evidence="6">
    <location>
        <begin position="67"/>
        <end position="86"/>
    </location>
</feature>
<evidence type="ECO:0000256" key="4">
    <source>
        <dbReference type="ARBA" id="ARBA00022989"/>
    </source>
</evidence>
<dbReference type="InterPro" id="IPR011701">
    <property type="entry name" value="MFS"/>
</dbReference>
<dbReference type="GO" id="GO:0022857">
    <property type="term" value="F:transmembrane transporter activity"/>
    <property type="evidence" value="ECO:0007669"/>
    <property type="project" value="InterPro"/>
</dbReference>
<dbReference type="Pfam" id="PF07690">
    <property type="entry name" value="MFS_1"/>
    <property type="match status" value="1"/>
</dbReference>
<gene>
    <name evidence="7" type="ORF">LCGC14_1403900</name>
</gene>
<feature type="transmembrane region" description="Helical" evidence="6">
    <location>
        <begin position="216"/>
        <end position="236"/>
    </location>
</feature>
<dbReference type="InterPro" id="IPR036259">
    <property type="entry name" value="MFS_trans_sf"/>
</dbReference>
<feature type="transmembrane region" description="Helical" evidence="6">
    <location>
        <begin position="192"/>
        <end position="210"/>
    </location>
</feature>
<dbReference type="PANTHER" id="PTHR23513:SF6">
    <property type="entry name" value="MAJOR FACILITATOR SUPERFAMILY ASSOCIATED DOMAIN-CONTAINING PROTEIN"/>
    <property type="match status" value="1"/>
</dbReference>
<organism evidence="7">
    <name type="scientific">marine sediment metagenome</name>
    <dbReference type="NCBI Taxonomy" id="412755"/>
    <lineage>
        <taxon>unclassified sequences</taxon>
        <taxon>metagenomes</taxon>
        <taxon>ecological metagenomes</taxon>
    </lineage>
</organism>
<accession>A0A0F9MXV0</accession>
<sequence>MDCVSFVSIRAIFQGFHTPTVNAIIPSMVPRDKLTRINGINFLFTGVVQMFASFVASILWLFLPINIILWIDIITFFIALVPLILISIPTVNHINHVENENEVVEKRSFIKEFKLGLKIIKLIPGLVIMIILSMLLNFLIRPLDTLMPLYINVNHGGTAGHLALTMIIFQGGLIAGAIVASVKKEWNNKIRVIFISIIIALVGYLIFAIAPKRSYLILGIGGVILGFNLPIINALYQTFLQTTVPPDKIGRVSSIDSTFSSAISPIGALLSGPLAVLNGIQSLLFYCALIGIIYTVIIWCFTGIRKVDIDSESNLEKINIEINNLEI</sequence>
<comment type="caution">
    <text evidence="7">The sequence shown here is derived from an EMBL/GenBank/DDBJ whole genome shotgun (WGS) entry which is preliminary data.</text>
</comment>
<keyword evidence="2" id="KW-1003">Cell membrane</keyword>
<dbReference type="GO" id="GO:0005886">
    <property type="term" value="C:plasma membrane"/>
    <property type="evidence" value="ECO:0007669"/>
    <property type="project" value="UniProtKB-SubCell"/>
</dbReference>
<reference evidence="7" key="1">
    <citation type="journal article" date="2015" name="Nature">
        <title>Complex archaea that bridge the gap between prokaryotes and eukaryotes.</title>
        <authorList>
            <person name="Spang A."/>
            <person name="Saw J.H."/>
            <person name="Jorgensen S.L."/>
            <person name="Zaremba-Niedzwiedzka K."/>
            <person name="Martijn J."/>
            <person name="Lind A.E."/>
            <person name="van Eijk R."/>
            <person name="Schleper C."/>
            <person name="Guy L."/>
            <person name="Ettema T.J."/>
        </authorList>
    </citation>
    <scope>NUCLEOTIDE SEQUENCE</scope>
</reference>
<feature type="transmembrane region" description="Helical" evidence="6">
    <location>
        <begin position="40"/>
        <end position="61"/>
    </location>
</feature>
<proteinExistence type="predicted"/>
<keyword evidence="3 6" id="KW-0812">Transmembrane</keyword>
<feature type="transmembrane region" description="Helical" evidence="6">
    <location>
        <begin position="119"/>
        <end position="140"/>
    </location>
</feature>
<keyword evidence="5 6" id="KW-0472">Membrane</keyword>
<dbReference type="EMBL" id="LAZR01009196">
    <property type="protein sequence ID" value="KKM74087.1"/>
    <property type="molecule type" value="Genomic_DNA"/>
</dbReference>
<protein>
    <recommendedName>
        <fullName evidence="8">Major facilitator superfamily (MFS) profile domain-containing protein</fullName>
    </recommendedName>
</protein>